<dbReference type="GO" id="GO:0005634">
    <property type="term" value="C:nucleus"/>
    <property type="evidence" value="ECO:0007669"/>
    <property type="project" value="UniProtKB-SubCell"/>
</dbReference>
<evidence type="ECO:0000256" key="1">
    <source>
        <dbReference type="ARBA" id="ARBA00004123"/>
    </source>
</evidence>
<comment type="caution">
    <text evidence="3">The sequence shown here is derived from an EMBL/GenBank/DDBJ whole genome shotgun (WGS) entry which is preliminary data.</text>
</comment>
<dbReference type="AlphaFoldDB" id="A0A8J5T4N6"/>
<evidence type="ECO:0000313" key="4">
    <source>
        <dbReference type="Proteomes" id="UP000747542"/>
    </source>
</evidence>
<dbReference type="GO" id="GO:0003677">
    <property type="term" value="F:DNA binding"/>
    <property type="evidence" value="ECO:0007669"/>
    <property type="project" value="UniProtKB-KW"/>
</dbReference>
<name>A0A8J5T4N6_HOMAM</name>
<feature type="compositionally biased region" description="Low complexity" evidence="2">
    <location>
        <begin position="97"/>
        <end position="130"/>
    </location>
</feature>
<dbReference type="Proteomes" id="UP000747542">
    <property type="component" value="Unassembled WGS sequence"/>
</dbReference>
<keyword evidence="3" id="KW-0238">DNA-binding</keyword>
<feature type="region of interest" description="Disordered" evidence="2">
    <location>
        <begin position="71"/>
        <end position="144"/>
    </location>
</feature>
<gene>
    <name evidence="3" type="ORF">Hamer_G017918</name>
</gene>
<organism evidence="3 4">
    <name type="scientific">Homarus americanus</name>
    <name type="common">American lobster</name>
    <dbReference type="NCBI Taxonomy" id="6706"/>
    <lineage>
        <taxon>Eukaryota</taxon>
        <taxon>Metazoa</taxon>
        <taxon>Ecdysozoa</taxon>
        <taxon>Arthropoda</taxon>
        <taxon>Crustacea</taxon>
        <taxon>Multicrustacea</taxon>
        <taxon>Malacostraca</taxon>
        <taxon>Eumalacostraca</taxon>
        <taxon>Eucarida</taxon>
        <taxon>Decapoda</taxon>
        <taxon>Pleocyemata</taxon>
        <taxon>Astacidea</taxon>
        <taxon>Nephropoidea</taxon>
        <taxon>Nephropidae</taxon>
        <taxon>Homarus</taxon>
    </lineage>
</organism>
<proteinExistence type="predicted"/>
<accession>A0A8J5T4N6</accession>
<feature type="non-terminal residue" evidence="3">
    <location>
        <position position="144"/>
    </location>
</feature>
<evidence type="ECO:0000256" key="2">
    <source>
        <dbReference type="SAM" id="MobiDB-lite"/>
    </source>
</evidence>
<dbReference type="SUPFAM" id="SSF46689">
    <property type="entry name" value="Homeodomain-like"/>
    <property type="match status" value="1"/>
</dbReference>
<keyword evidence="4" id="KW-1185">Reference proteome</keyword>
<sequence>RSRVAVTLDVKLDIVKRHENGEGTSVIGRVHGLTLSMVHSIDKSANKIKEMAVSATPLTATEVTRFRDAEMEMPQPPPVHPKQNAAFRQLFKTSVKPQPSTSEPQPSTSEPLPSTSEPHPSTSEPHPSTSGEQQLSVKIDSDNE</sequence>
<dbReference type="InterPro" id="IPR009057">
    <property type="entry name" value="Homeodomain-like_sf"/>
</dbReference>
<evidence type="ECO:0000313" key="3">
    <source>
        <dbReference type="EMBL" id="KAG7172934.1"/>
    </source>
</evidence>
<protein>
    <submittedName>
        <fullName evidence="3">CENPB DNA-binding domain containing protein 1-like 33</fullName>
    </submittedName>
</protein>
<dbReference type="EMBL" id="JAHLQT010010216">
    <property type="protein sequence ID" value="KAG7172934.1"/>
    <property type="molecule type" value="Genomic_DNA"/>
</dbReference>
<reference evidence="3" key="1">
    <citation type="journal article" date="2021" name="Sci. Adv.">
        <title>The American lobster genome reveals insights on longevity, neural, and immune adaptations.</title>
        <authorList>
            <person name="Polinski J.M."/>
            <person name="Zimin A.V."/>
            <person name="Clark K.F."/>
            <person name="Kohn A.B."/>
            <person name="Sadowski N."/>
            <person name="Timp W."/>
            <person name="Ptitsyn A."/>
            <person name="Khanna P."/>
            <person name="Romanova D.Y."/>
            <person name="Williams P."/>
            <person name="Greenwood S.J."/>
            <person name="Moroz L.L."/>
            <person name="Walt D.R."/>
            <person name="Bodnar A.G."/>
        </authorList>
    </citation>
    <scope>NUCLEOTIDE SEQUENCE</scope>
    <source>
        <strain evidence="3">GMGI-L3</strain>
    </source>
</reference>
<comment type="subcellular location">
    <subcellularLocation>
        <location evidence="1">Nucleus</location>
    </subcellularLocation>
</comment>